<evidence type="ECO:0000313" key="1">
    <source>
        <dbReference type="EMBL" id="KZS18783.1"/>
    </source>
</evidence>
<sequence length="92" mass="10767">MAVCGRLGITLKRLTTRRHDILCSVAYENDCDNGNDFSFFFFSRSRNDRKSWSNVGAFALLPNPPFSIHFREKWKEMNDEATPTEKKEKKTF</sequence>
<gene>
    <name evidence="1" type="ORF">APZ42_015370</name>
</gene>
<organism evidence="1 2">
    <name type="scientific">Daphnia magna</name>
    <dbReference type="NCBI Taxonomy" id="35525"/>
    <lineage>
        <taxon>Eukaryota</taxon>
        <taxon>Metazoa</taxon>
        <taxon>Ecdysozoa</taxon>
        <taxon>Arthropoda</taxon>
        <taxon>Crustacea</taxon>
        <taxon>Branchiopoda</taxon>
        <taxon>Diplostraca</taxon>
        <taxon>Cladocera</taxon>
        <taxon>Anomopoda</taxon>
        <taxon>Daphniidae</taxon>
        <taxon>Daphnia</taxon>
    </lineage>
</organism>
<proteinExistence type="predicted"/>
<evidence type="ECO:0000313" key="2">
    <source>
        <dbReference type="Proteomes" id="UP000076858"/>
    </source>
</evidence>
<name>A0A162PEM2_9CRUS</name>
<protein>
    <submittedName>
        <fullName evidence="1">Uncharacterized protein</fullName>
    </submittedName>
</protein>
<reference evidence="1 2" key="1">
    <citation type="submission" date="2016-03" db="EMBL/GenBank/DDBJ databases">
        <title>EvidentialGene: Evidence-directed Construction of Genes on Genomes.</title>
        <authorList>
            <person name="Gilbert D.G."/>
            <person name="Choi J.-H."/>
            <person name="Mockaitis K."/>
            <person name="Colbourne J."/>
            <person name="Pfrender M."/>
        </authorList>
    </citation>
    <scope>NUCLEOTIDE SEQUENCE [LARGE SCALE GENOMIC DNA]</scope>
    <source>
        <strain evidence="1 2">Xinb3</strain>
        <tissue evidence="1">Complete organism</tissue>
    </source>
</reference>
<dbReference type="AlphaFoldDB" id="A0A162PEM2"/>
<dbReference type="Proteomes" id="UP000076858">
    <property type="component" value="Unassembled WGS sequence"/>
</dbReference>
<keyword evidence="2" id="KW-1185">Reference proteome</keyword>
<accession>A0A162PEM2</accession>
<comment type="caution">
    <text evidence="1">The sequence shown here is derived from an EMBL/GenBank/DDBJ whole genome shotgun (WGS) entry which is preliminary data.</text>
</comment>
<dbReference type="EMBL" id="LRGB01000512">
    <property type="protein sequence ID" value="KZS18783.1"/>
    <property type="molecule type" value="Genomic_DNA"/>
</dbReference>